<sequence>MIATLGRTAVLGIAVTAALVATTGTASAATTFSPTYTLATGWTCAGEVSGTAIPGPSDYSAPGEAAVYLRGTFWSATPGSHQSGCSVTATVTWRNLDTGASGSTATVVVGGPFGETGPATGVLLPTGPGRVEATVSTTPLLHHPGQATFTVDPA</sequence>
<evidence type="ECO:0000313" key="2">
    <source>
        <dbReference type="EMBL" id="SUA76496.1"/>
    </source>
</evidence>
<evidence type="ECO:0000313" key="3">
    <source>
        <dbReference type="Proteomes" id="UP000255467"/>
    </source>
</evidence>
<dbReference type="OrthoDB" id="4553771at2"/>
<accession>A0A378YH32</accession>
<dbReference type="AlphaFoldDB" id="A0A378YH32"/>
<dbReference type="EMBL" id="UGRY01000002">
    <property type="protein sequence ID" value="SUA76496.1"/>
    <property type="molecule type" value="Genomic_DNA"/>
</dbReference>
<gene>
    <name evidence="2" type="ORF">NCTC1934_02575</name>
</gene>
<organism evidence="2 3">
    <name type="scientific">Nocardia otitidiscaviarum</name>
    <dbReference type="NCBI Taxonomy" id="1823"/>
    <lineage>
        <taxon>Bacteria</taxon>
        <taxon>Bacillati</taxon>
        <taxon>Actinomycetota</taxon>
        <taxon>Actinomycetes</taxon>
        <taxon>Mycobacteriales</taxon>
        <taxon>Nocardiaceae</taxon>
        <taxon>Nocardia</taxon>
    </lineage>
</organism>
<keyword evidence="1" id="KW-0732">Signal</keyword>
<keyword evidence="3" id="KW-1185">Reference proteome</keyword>
<dbReference type="RefSeq" id="WP_051036870.1">
    <property type="nucleotide sequence ID" value="NZ_UGRY01000002.1"/>
</dbReference>
<evidence type="ECO:0000256" key="1">
    <source>
        <dbReference type="SAM" id="SignalP"/>
    </source>
</evidence>
<proteinExistence type="predicted"/>
<feature type="signal peptide" evidence="1">
    <location>
        <begin position="1"/>
        <end position="28"/>
    </location>
</feature>
<name>A0A378YH32_9NOCA</name>
<reference evidence="2 3" key="1">
    <citation type="submission" date="2018-06" db="EMBL/GenBank/DDBJ databases">
        <authorList>
            <consortium name="Pathogen Informatics"/>
            <person name="Doyle S."/>
        </authorList>
    </citation>
    <scope>NUCLEOTIDE SEQUENCE [LARGE SCALE GENOMIC DNA]</scope>
    <source>
        <strain evidence="2 3">NCTC1934</strain>
    </source>
</reference>
<feature type="chain" id="PRO_5017011531" evidence="1">
    <location>
        <begin position="29"/>
        <end position="154"/>
    </location>
</feature>
<dbReference type="Proteomes" id="UP000255467">
    <property type="component" value="Unassembled WGS sequence"/>
</dbReference>
<protein>
    <submittedName>
        <fullName evidence="2">Uncharacterized protein</fullName>
    </submittedName>
</protein>